<keyword evidence="1" id="KW-0472">Membrane</keyword>
<evidence type="ECO:0000256" key="1">
    <source>
        <dbReference type="SAM" id="Phobius"/>
    </source>
</evidence>
<organism evidence="2">
    <name type="scientific">Brassica napus</name>
    <name type="common">Rape</name>
    <dbReference type="NCBI Taxonomy" id="3708"/>
    <lineage>
        <taxon>Eukaryota</taxon>
        <taxon>Viridiplantae</taxon>
        <taxon>Streptophyta</taxon>
        <taxon>Embryophyta</taxon>
        <taxon>Tracheophyta</taxon>
        <taxon>Spermatophyta</taxon>
        <taxon>Magnoliopsida</taxon>
        <taxon>eudicotyledons</taxon>
        <taxon>Gunneridae</taxon>
        <taxon>Pentapetalae</taxon>
        <taxon>rosids</taxon>
        <taxon>malvids</taxon>
        <taxon>Brassicales</taxon>
        <taxon>Brassicaceae</taxon>
        <taxon>Brassiceae</taxon>
        <taxon>Brassica</taxon>
    </lineage>
</organism>
<name>A0A817AW83_BRANA</name>
<feature type="non-terminal residue" evidence="2">
    <location>
        <position position="172"/>
    </location>
</feature>
<feature type="transmembrane region" description="Helical" evidence="1">
    <location>
        <begin position="130"/>
        <end position="147"/>
    </location>
</feature>
<sequence>MKNLSFGQSLDQLVCPSLLLLALRMAVFQWDWKQVGCGVGLQFIHTLVPNWQSSFVLLNYSLSSLHSFFSIGVASSLFLWVVLHGSLPLAFSTSSVEDISSFEFLSLEFWWARTLACEVSAVAGHSPRRFWIWRIFFMSDFFIFCIYNSRFCLYHPGLAFILFYFTSRLVFF</sequence>
<dbReference type="Proteomes" id="UP001295469">
    <property type="component" value="Chromosome A10"/>
</dbReference>
<evidence type="ECO:0000313" key="2">
    <source>
        <dbReference type="EMBL" id="CAF2319039.1"/>
    </source>
</evidence>
<accession>A0A817AW83</accession>
<protein>
    <submittedName>
        <fullName evidence="2">(rape) hypothetical protein</fullName>
    </submittedName>
</protein>
<keyword evidence="1" id="KW-0812">Transmembrane</keyword>
<dbReference type="EMBL" id="HG994364">
    <property type="protein sequence ID" value="CAF2319039.1"/>
    <property type="molecule type" value="Genomic_DNA"/>
</dbReference>
<feature type="transmembrane region" description="Helical" evidence="1">
    <location>
        <begin position="153"/>
        <end position="171"/>
    </location>
</feature>
<reference evidence="2" key="1">
    <citation type="submission" date="2021-01" db="EMBL/GenBank/DDBJ databases">
        <authorList>
            <consortium name="Genoscope - CEA"/>
            <person name="William W."/>
        </authorList>
    </citation>
    <scope>NUCLEOTIDE SEQUENCE</scope>
</reference>
<proteinExistence type="predicted"/>
<feature type="transmembrane region" description="Helical" evidence="1">
    <location>
        <begin position="65"/>
        <end position="83"/>
    </location>
</feature>
<gene>
    <name evidence="2" type="ORF">DARMORV10_A10P07600.1</name>
</gene>
<keyword evidence="1" id="KW-1133">Transmembrane helix</keyword>
<dbReference type="AlphaFoldDB" id="A0A817AW83"/>